<reference evidence="2 3" key="1">
    <citation type="journal article" date="2017" name="Genome Announc.">
        <title>Draft Genome Sequence of Romboutsia weinsteinii sp. nov. Strain CCRI-19649(T) Isolated from Surface Water.</title>
        <authorList>
            <person name="Maheux A.F."/>
            <person name="Boudreau D.K."/>
            <person name="Berube E."/>
            <person name="Boissinot M."/>
            <person name="Cantin P."/>
            <person name="Raymond F."/>
            <person name="Corbeil J."/>
            <person name="Omar R.F."/>
            <person name="Bergeron M.G."/>
        </authorList>
    </citation>
    <scope>NUCLEOTIDE SEQUENCE [LARGE SCALE GENOMIC DNA]</scope>
    <source>
        <strain evidence="2 3">CCRI-19649</strain>
    </source>
</reference>
<gene>
    <name evidence="2" type="ORF">CHL78_007140</name>
</gene>
<sequence length="59" mass="6673">MQSKNLYRLIFSIVLTLIMFNIFQSNILMTIQQSGKSLTLLLVAVIGLVVHIVHDSIDE</sequence>
<keyword evidence="1" id="KW-0812">Transmembrane</keyword>
<protein>
    <submittedName>
        <fullName evidence="2">Uncharacterized protein</fullName>
    </submittedName>
</protein>
<proteinExistence type="predicted"/>
<organism evidence="2 3">
    <name type="scientific">Romboutsia weinsteinii</name>
    <dbReference type="NCBI Taxonomy" id="2020949"/>
    <lineage>
        <taxon>Bacteria</taxon>
        <taxon>Bacillati</taxon>
        <taxon>Bacillota</taxon>
        <taxon>Clostridia</taxon>
        <taxon>Peptostreptococcales</taxon>
        <taxon>Peptostreptococcaceae</taxon>
        <taxon>Romboutsia</taxon>
    </lineage>
</organism>
<comment type="caution">
    <text evidence="2">The sequence shown here is derived from an EMBL/GenBank/DDBJ whole genome shotgun (WGS) entry which is preliminary data.</text>
</comment>
<evidence type="ECO:0000313" key="3">
    <source>
        <dbReference type="Proteomes" id="UP000215694"/>
    </source>
</evidence>
<accession>A0A371J5K5</accession>
<dbReference type="EMBL" id="NOJY02000009">
    <property type="protein sequence ID" value="RDY28070.1"/>
    <property type="molecule type" value="Genomic_DNA"/>
</dbReference>
<feature type="transmembrane region" description="Helical" evidence="1">
    <location>
        <begin position="6"/>
        <end position="23"/>
    </location>
</feature>
<name>A0A371J5K5_9FIRM</name>
<evidence type="ECO:0000256" key="1">
    <source>
        <dbReference type="SAM" id="Phobius"/>
    </source>
</evidence>
<keyword evidence="1" id="KW-1133">Transmembrane helix</keyword>
<dbReference type="RefSeq" id="WP_094369087.1">
    <property type="nucleotide sequence ID" value="NZ_NOJY02000009.1"/>
</dbReference>
<dbReference type="Proteomes" id="UP000215694">
    <property type="component" value="Unassembled WGS sequence"/>
</dbReference>
<evidence type="ECO:0000313" key="2">
    <source>
        <dbReference type="EMBL" id="RDY28070.1"/>
    </source>
</evidence>
<keyword evidence="3" id="KW-1185">Reference proteome</keyword>
<dbReference type="AlphaFoldDB" id="A0A371J5K5"/>
<feature type="transmembrane region" description="Helical" evidence="1">
    <location>
        <begin position="35"/>
        <end position="54"/>
    </location>
</feature>
<keyword evidence="1" id="KW-0472">Membrane</keyword>